<dbReference type="OrthoDB" id="8611934at2"/>
<evidence type="ECO:0000313" key="1">
    <source>
        <dbReference type="EMBL" id="KJZ66289.1"/>
    </source>
</evidence>
<dbReference type="Pfam" id="PF15723">
    <property type="entry name" value="MqsR_toxin"/>
    <property type="match status" value="1"/>
</dbReference>
<dbReference type="InterPro" id="IPR038493">
    <property type="entry name" value="MqsR_sf"/>
</dbReference>
<dbReference type="Gene3D" id="3.30.2310.40">
    <property type="match status" value="1"/>
</dbReference>
<dbReference type="GO" id="GO:0044010">
    <property type="term" value="P:single-species biofilm formation"/>
    <property type="evidence" value="ECO:0007669"/>
    <property type="project" value="InterPro"/>
</dbReference>
<sequence length="103" mass="11780">MEKNTPHYDLAVVKSEVIRLGTKAFTGAAREGGRRLDLSLSQMLQIVYSLENRMLHKSMTTFADHRIWQDVYHMKIQGLEIYIKVTYRPGGGPPVISFKEKNA</sequence>
<dbReference type="PATRIC" id="fig|294.133.peg.671"/>
<dbReference type="InterPro" id="IPR031451">
    <property type="entry name" value="MqsR_toxin"/>
</dbReference>
<evidence type="ECO:0000313" key="2">
    <source>
        <dbReference type="Proteomes" id="UP000033400"/>
    </source>
</evidence>
<accession>A0A0F4VC35</accession>
<dbReference type="AlphaFoldDB" id="A0A0F4VC35"/>
<dbReference type="RefSeq" id="WP_046053370.1">
    <property type="nucleotide sequence ID" value="NZ_LACH01000014.1"/>
</dbReference>
<dbReference type="GO" id="GO:0009372">
    <property type="term" value="P:quorum sensing"/>
    <property type="evidence" value="ECO:0007669"/>
    <property type="project" value="InterPro"/>
</dbReference>
<proteinExistence type="predicted"/>
<name>A0A0F4VC35_PSEFL</name>
<dbReference type="GO" id="GO:0017148">
    <property type="term" value="P:negative regulation of translation"/>
    <property type="evidence" value="ECO:0007669"/>
    <property type="project" value="InterPro"/>
</dbReference>
<dbReference type="Proteomes" id="UP000033400">
    <property type="component" value="Unassembled WGS sequence"/>
</dbReference>
<dbReference type="EMBL" id="LACH01000014">
    <property type="protein sequence ID" value="KJZ66289.1"/>
    <property type="molecule type" value="Genomic_DNA"/>
</dbReference>
<organism evidence="1 2">
    <name type="scientific">Pseudomonas fluorescens</name>
    <dbReference type="NCBI Taxonomy" id="294"/>
    <lineage>
        <taxon>Bacteria</taxon>
        <taxon>Pseudomonadati</taxon>
        <taxon>Pseudomonadota</taxon>
        <taxon>Gammaproteobacteria</taxon>
        <taxon>Pseudomonadales</taxon>
        <taxon>Pseudomonadaceae</taxon>
        <taxon>Pseudomonas</taxon>
    </lineage>
</organism>
<comment type="caution">
    <text evidence="1">The sequence shown here is derived from an EMBL/GenBank/DDBJ whole genome shotgun (WGS) entry which is preliminary data.</text>
</comment>
<gene>
    <name evidence="1" type="ORF">VD17_07960</name>
</gene>
<reference evidence="1 2" key="1">
    <citation type="submission" date="2015-03" db="EMBL/GenBank/DDBJ databases">
        <title>Comparative genomics of Pseudomonas insights into diversity of traits involved in vanlence and defense.</title>
        <authorList>
            <person name="Qin Y."/>
        </authorList>
    </citation>
    <scope>NUCLEOTIDE SEQUENCE [LARGE SCALE GENOMIC DNA]</scope>
    <source>
        <strain evidence="1 2">H24</strain>
    </source>
</reference>
<dbReference type="CDD" id="cd12869">
    <property type="entry name" value="MqsR"/>
    <property type="match status" value="1"/>
</dbReference>
<protein>
    <submittedName>
        <fullName evidence="1">Motility quorum-sensing regulator MqsR</fullName>
    </submittedName>
</protein>